<feature type="compositionally biased region" description="Polar residues" evidence="1">
    <location>
        <begin position="31"/>
        <end position="40"/>
    </location>
</feature>
<comment type="caution">
    <text evidence="2">The sequence shown here is derived from an EMBL/GenBank/DDBJ whole genome shotgun (WGS) entry which is preliminary data.</text>
</comment>
<proteinExistence type="predicted"/>
<reference evidence="2 3" key="1">
    <citation type="submission" date="2019-05" db="EMBL/GenBank/DDBJ databases">
        <title>Another draft genome of Portunus trituberculatus and its Hox gene families provides insights of decapod evolution.</title>
        <authorList>
            <person name="Jeong J.-H."/>
            <person name="Song I."/>
            <person name="Kim S."/>
            <person name="Choi T."/>
            <person name="Kim D."/>
            <person name="Ryu S."/>
            <person name="Kim W."/>
        </authorList>
    </citation>
    <scope>NUCLEOTIDE SEQUENCE [LARGE SCALE GENOMIC DNA]</scope>
    <source>
        <tissue evidence="2">Muscle</tissue>
    </source>
</reference>
<evidence type="ECO:0000256" key="1">
    <source>
        <dbReference type="SAM" id="MobiDB-lite"/>
    </source>
</evidence>
<organism evidence="2 3">
    <name type="scientific">Portunus trituberculatus</name>
    <name type="common">Swimming crab</name>
    <name type="synonym">Neptunus trituberculatus</name>
    <dbReference type="NCBI Taxonomy" id="210409"/>
    <lineage>
        <taxon>Eukaryota</taxon>
        <taxon>Metazoa</taxon>
        <taxon>Ecdysozoa</taxon>
        <taxon>Arthropoda</taxon>
        <taxon>Crustacea</taxon>
        <taxon>Multicrustacea</taxon>
        <taxon>Malacostraca</taxon>
        <taxon>Eumalacostraca</taxon>
        <taxon>Eucarida</taxon>
        <taxon>Decapoda</taxon>
        <taxon>Pleocyemata</taxon>
        <taxon>Brachyura</taxon>
        <taxon>Eubrachyura</taxon>
        <taxon>Portunoidea</taxon>
        <taxon>Portunidae</taxon>
        <taxon>Portuninae</taxon>
        <taxon>Portunus</taxon>
    </lineage>
</organism>
<name>A0A5B7D4M4_PORTR</name>
<feature type="compositionally biased region" description="Polar residues" evidence="1">
    <location>
        <begin position="58"/>
        <end position="67"/>
    </location>
</feature>
<dbReference type="AlphaFoldDB" id="A0A5B7D4M4"/>
<accession>A0A5B7D4M4</accession>
<dbReference type="Proteomes" id="UP000324222">
    <property type="component" value="Unassembled WGS sequence"/>
</dbReference>
<protein>
    <submittedName>
        <fullName evidence="2">Uncharacterized protein</fullName>
    </submittedName>
</protein>
<sequence>MEHVAFLSEAGGGMEGIGGRTVRRDEAGTGSEDNLVSEFSRSFPEPSTHFWGGWRGTLQENSQSQDVNKGMAQPAEASPLTVQNGGMIHGSIVSLIAPRDAWCSGRTRDSTHPYSETLL</sequence>
<dbReference type="EMBL" id="VSRR010000384">
    <property type="protein sequence ID" value="MPC14863.1"/>
    <property type="molecule type" value="Genomic_DNA"/>
</dbReference>
<gene>
    <name evidence="2" type="ORF">E2C01_007640</name>
</gene>
<keyword evidence="3" id="KW-1185">Reference proteome</keyword>
<feature type="region of interest" description="Disordered" evidence="1">
    <location>
        <begin position="7"/>
        <end position="84"/>
    </location>
</feature>
<evidence type="ECO:0000313" key="2">
    <source>
        <dbReference type="EMBL" id="MPC14863.1"/>
    </source>
</evidence>
<feature type="compositionally biased region" description="Gly residues" evidence="1">
    <location>
        <begin position="10"/>
        <end position="19"/>
    </location>
</feature>
<evidence type="ECO:0000313" key="3">
    <source>
        <dbReference type="Proteomes" id="UP000324222"/>
    </source>
</evidence>